<feature type="signal peptide" evidence="1">
    <location>
        <begin position="1"/>
        <end position="23"/>
    </location>
</feature>
<dbReference type="OrthoDB" id="882696at2"/>
<evidence type="ECO:0008006" key="4">
    <source>
        <dbReference type="Google" id="ProtNLM"/>
    </source>
</evidence>
<evidence type="ECO:0000313" key="3">
    <source>
        <dbReference type="Proteomes" id="UP000199029"/>
    </source>
</evidence>
<reference evidence="3" key="1">
    <citation type="submission" date="2016-10" db="EMBL/GenBank/DDBJ databases">
        <authorList>
            <person name="Varghese N."/>
            <person name="Submissions S."/>
        </authorList>
    </citation>
    <scope>NUCLEOTIDE SEQUENCE [LARGE SCALE GENOMIC DNA]</scope>
    <source>
        <strain evidence="3">OR362-8,ATCC BAA-1266,JCM 13504</strain>
    </source>
</reference>
<dbReference type="PROSITE" id="PS51257">
    <property type="entry name" value="PROKAR_LIPOPROTEIN"/>
    <property type="match status" value="1"/>
</dbReference>
<dbReference type="EMBL" id="FOXS01000001">
    <property type="protein sequence ID" value="SFP95050.1"/>
    <property type="molecule type" value="Genomic_DNA"/>
</dbReference>
<protein>
    <recommendedName>
        <fullName evidence="4">Lipoprotein</fullName>
    </recommendedName>
</protein>
<dbReference type="RefSeq" id="WP_092669410.1">
    <property type="nucleotide sequence ID" value="NZ_FOXS01000001.1"/>
</dbReference>
<feature type="chain" id="PRO_5011647861" description="Lipoprotein" evidence="1">
    <location>
        <begin position="24"/>
        <end position="153"/>
    </location>
</feature>
<organism evidence="2 3">
    <name type="scientific">Hymenobacter arizonensis</name>
    <name type="common">Siccationidurans arizonensis</name>
    <dbReference type="NCBI Taxonomy" id="1227077"/>
    <lineage>
        <taxon>Bacteria</taxon>
        <taxon>Pseudomonadati</taxon>
        <taxon>Bacteroidota</taxon>
        <taxon>Cytophagia</taxon>
        <taxon>Cytophagales</taxon>
        <taxon>Hymenobacteraceae</taxon>
        <taxon>Hymenobacter</taxon>
    </lineage>
</organism>
<sequence length="153" mass="17024">MKNTFFRRAVLAASLLLSLQACQKEIDELKQGVFVIANHSGLDVTLIVYNTSKRGQPPLRLAVGTGQQVERAETGDFGGFAYPELYFRGDSVVLAFADGKRVLHYCPQAQQLRNQCAPARNVLAISQYQEEPLGKNVSRYTFRLTPADYALAR</sequence>
<accession>A0A1I5UIJ2</accession>
<evidence type="ECO:0000256" key="1">
    <source>
        <dbReference type="SAM" id="SignalP"/>
    </source>
</evidence>
<gene>
    <name evidence="2" type="ORF">SAMN04515668_0939</name>
</gene>
<dbReference type="AlphaFoldDB" id="A0A1I5UIJ2"/>
<keyword evidence="1" id="KW-0732">Signal</keyword>
<keyword evidence="3" id="KW-1185">Reference proteome</keyword>
<proteinExistence type="predicted"/>
<evidence type="ECO:0000313" key="2">
    <source>
        <dbReference type="EMBL" id="SFP95050.1"/>
    </source>
</evidence>
<name>A0A1I5UIJ2_HYMAR</name>
<dbReference type="Proteomes" id="UP000199029">
    <property type="component" value="Unassembled WGS sequence"/>
</dbReference>